<dbReference type="InterPro" id="IPR004211">
    <property type="entry name" value="Endonuclease_7"/>
</dbReference>
<evidence type="ECO:0008006" key="2">
    <source>
        <dbReference type="Google" id="ProtNLM"/>
    </source>
</evidence>
<evidence type="ECO:0000313" key="1">
    <source>
        <dbReference type="EMBL" id="QHU28034.1"/>
    </source>
</evidence>
<accession>A0A6C0LEP5</accession>
<name>A0A6C0LEP5_9ZZZZ</name>
<protein>
    <recommendedName>
        <fullName evidence="2">Recombination endonuclease VII</fullName>
    </recommendedName>
</protein>
<dbReference type="InterPro" id="IPR038563">
    <property type="entry name" value="Endonuclease_7_sf"/>
</dbReference>
<sequence length="157" mass="17927">MLRHGNGLVDLSKKAVCTTCKIEKLNTEFKFYKNRVNPITGLCLYANKKCRGCSKDYMIHKKKSVIQIKEQGISRPIPSKANPYKCDNCSKDIITTKTLQLDHCHLTGKFRGWLCKECNISLGNLGDSIEGLFKTIKYLNKTQQKSIDELHDMLDKI</sequence>
<dbReference type="AlphaFoldDB" id="A0A6C0LEP5"/>
<dbReference type="InterPro" id="IPR044925">
    <property type="entry name" value="His-Me_finger_sf"/>
</dbReference>
<dbReference type="EMBL" id="MN740468">
    <property type="protein sequence ID" value="QHU28034.1"/>
    <property type="molecule type" value="Genomic_DNA"/>
</dbReference>
<dbReference type="Gene3D" id="3.40.1800.10">
    <property type="entry name" value="His-Me finger endonucleases"/>
    <property type="match status" value="1"/>
</dbReference>
<organism evidence="1">
    <name type="scientific">viral metagenome</name>
    <dbReference type="NCBI Taxonomy" id="1070528"/>
    <lineage>
        <taxon>unclassified sequences</taxon>
        <taxon>metagenomes</taxon>
        <taxon>organismal metagenomes</taxon>
    </lineage>
</organism>
<reference evidence="1" key="1">
    <citation type="journal article" date="2020" name="Nature">
        <title>Giant virus diversity and host interactions through global metagenomics.</title>
        <authorList>
            <person name="Schulz F."/>
            <person name="Roux S."/>
            <person name="Paez-Espino D."/>
            <person name="Jungbluth S."/>
            <person name="Walsh D.A."/>
            <person name="Denef V.J."/>
            <person name="McMahon K.D."/>
            <person name="Konstantinidis K.T."/>
            <person name="Eloe-Fadrosh E.A."/>
            <person name="Kyrpides N.C."/>
            <person name="Woyke T."/>
        </authorList>
    </citation>
    <scope>NUCLEOTIDE SEQUENCE</scope>
    <source>
        <strain evidence="1">GVMAG-M-3300027770-17</strain>
    </source>
</reference>
<proteinExistence type="predicted"/>
<dbReference type="SUPFAM" id="SSF54060">
    <property type="entry name" value="His-Me finger endonucleases"/>
    <property type="match status" value="1"/>
</dbReference>
<dbReference type="Pfam" id="PF02945">
    <property type="entry name" value="Endonuclease_7"/>
    <property type="match status" value="1"/>
</dbReference>